<proteinExistence type="predicted"/>
<evidence type="ECO:0000313" key="2">
    <source>
        <dbReference type="Proteomes" id="UP001062846"/>
    </source>
</evidence>
<evidence type="ECO:0000313" key="1">
    <source>
        <dbReference type="EMBL" id="KAI8549542.1"/>
    </source>
</evidence>
<gene>
    <name evidence="1" type="ORF">RHMOL_Rhmol06G0032500</name>
</gene>
<comment type="caution">
    <text evidence="1">The sequence shown here is derived from an EMBL/GenBank/DDBJ whole genome shotgun (WGS) entry which is preliminary data.</text>
</comment>
<dbReference type="Proteomes" id="UP001062846">
    <property type="component" value="Chromosome 6"/>
</dbReference>
<keyword evidence="2" id="KW-1185">Reference proteome</keyword>
<sequence>MVGQNRVHNGLCRSVPANLLLCVSKFLSKMEIGVLCPILDIMCECVRATLEQVAEARLMYICAGFGCAVVAVGFTIGEEFQWMKKEKMRIGFPDLFGLIAAA</sequence>
<organism evidence="1 2">
    <name type="scientific">Rhododendron molle</name>
    <name type="common">Chinese azalea</name>
    <name type="synonym">Azalea mollis</name>
    <dbReference type="NCBI Taxonomy" id="49168"/>
    <lineage>
        <taxon>Eukaryota</taxon>
        <taxon>Viridiplantae</taxon>
        <taxon>Streptophyta</taxon>
        <taxon>Embryophyta</taxon>
        <taxon>Tracheophyta</taxon>
        <taxon>Spermatophyta</taxon>
        <taxon>Magnoliopsida</taxon>
        <taxon>eudicotyledons</taxon>
        <taxon>Gunneridae</taxon>
        <taxon>Pentapetalae</taxon>
        <taxon>asterids</taxon>
        <taxon>Ericales</taxon>
        <taxon>Ericaceae</taxon>
        <taxon>Ericoideae</taxon>
        <taxon>Rhodoreae</taxon>
        <taxon>Rhododendron</taxon>
    </lineage>
</organism>
<name>A0ACC0N9Z4_RHOML</name>
<protein>
    <submittedName>
        <fullName evidence="1">Uncharacterized protein</fullName>
    </submittedName>
</protein>
<accession>A0ACC0N9Z4</accession>
<dbReference type="EMBL" id="CM046393">
    <property type="protein sequence ID" value="KAI8549542.1"/>
    <property type="molecule type" value="Genomic_DNA"/>
</dbReference>
<reference evidence="1" key="1">
    <citation type="submission" date="2022-02" db="EMBL/GenBank/DDBJ databases">
        <title>Plant Genome Project.</title>
        <authorList>
            <person name="Zhang R.-G."/>
        </authorList>
    </citation>
    <scope>NUCLEOTIDE SEQUENCE</scope>
    <source>
        <strain evidence="1">AT1</strain>
    </source>
</reference>